<keyword evidence="1" id="KW-1003">Cell membrane</keyword>
<organism evidence="4 5">
    <name type="scientific">Pseudomonas frederiksbergensis</name>
    <dbReference type="NCBI Taxonomy" id="104087"/>
    <lineage>
        <taxon>Bacteria</taxon>
        <taxon>Pseudomonadati</taxon>
        <taxon>Pseudomonadota</taxon>
        <taxon>Gammaproteobacteria</taxon>
        <taxon>Pseudomonadales</taxon>
        <taxon>Pseudomonadaceae</taxon>
        <taxon>Pseudomonas</taxon>
    </lineage>
</organism>
<dbReference type="InterPro" id="IPR001173">
    <property type="entry name" value="Glyco_trans_2-like"/>
</dbReference>
<proteinExistence type="predicted"/>
<dbReference type="Pfam" id="PF00535">
    <property type="entry name" value="Glycos_transf_2"/>
    <property type="match status" value="1"/>
</dbReference>
<dbReference type="GO" id="GO:0016020">
    <property type="term" value="C:membrane"/>
    <property type="evidence" value="ECO:0007669"/>
    <property type="project" value="InterPro"/>
</dbReference>
<comment type="caution">
    <text evidence="4">The sequence shown here is derived from an EMBL/GenBank/DDBJ whole genome shotgun (WGS) entry which is preliminary data.</text>
</comment>
<dbReference type="Proteomes" id="UP000284002">
    <property type="component" value="Unassembled WGS sequence"/>
</dbReference>
<dbReference type="Pfam" id="PF03567">
    <property type="entry name" value="Sulfotransfer_2"/>
    <property type="match status" value="1"/>
</dbReference>
<dbReference type="Gene3D" id="3.90.550.10">
    <property type="entry name" value="Spore Coat Polysaccharide Biosynthesis Protein SpsA, Chain A"/>
    <property type="match status" value="1"/>
</dbReference>
<dbReference type="PANTHER" id="PTHR22916">
    <property type="entry name" value="GLYCOSYLTRANSFERASE"/>
    <property type="match status" value="1"/>
</dbReference>
<evidence type="ECO:0000259" key="3">
    <source>
        <dbReference type="Pfam" id="PF00535"/>
    </source>
</evidence>
<feature type="coiled-coil region" evidence="2">
    <location>
        <begin position="292"/>
        <end position="354"/>
    </location>
</feature>
<dbReference type="InterPro" id="IPR029044">
    <property type="entry name" value="Nucleotide-diphossugar_trans"/>
</dbReference>
<sequence length="1770" mass="198755">MLNISDWPPSDEKKVFNYLQWNSYRSEQYKLFYVSTPKVACTSLKWWFASLEGCSKALSNITDSAESNPDQVVHELHKVAPHLTGLSSEELSEALTSDSYFRFAVVRNPYKRIFSAWQSKLLLQEPQQIGPYLQRDFFHQPLRNADDIALAFEGFLEHLASQEAPSYWDQHWTPQAVLLRPDLINYSKLVKIEDSEQLSKALSERLGEYVPDPFAERRANESLIPYLPEFVTERSASLIRTLYAEDFDVFGYDTQLPQSKEHFSEQELELALRAIKLIRGRHQRLGERTLQISTLTQTVAGLEAQIASLNLAMSERDVQITRLSHLVVERETEIAQLNHSVVDLEGQVDHLNLNASVVEYDEKIANLSHTLIERDGQIAGLTQSVVEREGQIASLRHTVVELEAQLGAFKGAIIEHEGAINSQTQNVDVLNRAVVEREGQISHLNHVVGERDGQVTNLKHIIIEREGEIGNLKNEIVRIVLEKETDVHSLKQELNQLLGSRSWRVTSPLRGVGRIARRAVRPMSVPSLGKIIEVLRVRRDFFNKATVQLVRDSFLFDADYYLTSNPDVRDQGIDPLKHYMLHGWRENRNPSALFSTSKYLFDNPDVAAARVNPLVHYLRCGQVEGRSIASHSAPKVVKSSAPHAQSVVALEPKAVEQPVRIPVPKAVVDAQVDVIRKSGLFDESFYFAMYTELDASIDPIRHYCEEGWFDGRNPSPDFDTLSYLNTYKDISSAGVNPLWHYVVAGASEQRIAVPDAVVRYEKDIRFGEVTSDIKLLAFYTSPAWDALRSAKPASKGNSQLLVPHEEFGFYDPLDWEVLDKQAQLAKRHGVYGFCFKLNVDTNAVQSVQPLDVFIAHPGIDFTFCAQTDLHPKGLQGSLAAALLPAVSDKRCMQIDGRSVVVVGIPGNVQTDADALRQLRSQLFDLGISVYLIGQLSQAGAGELDKTLVSLCDAVLDLPAAPVPGETGVFVPQEKNGIAAVPYSVVASQGVLRAQSTQLQSSPVFHAITLGRDETALKPNSPLVYTRFNAREYRRWLDAAIAGARATHAEDRRLVFVNAWNDWTQGLFLEPDRVGGFGRVNETTRALLDIKSNTIMPKVSVIVPNYNHERFLPRRLDSIYGQTYKNIEVILMDDCSSDQSRAVLSQYAADFPDVTVKLFNETNSGGVFRQWAKGIKAATGDLVWVAESDDYCDEHFLEALVRCFEDEAVMLAYSKCEFVSSDEVVMEDEFHRYVYDLECAEKWRSSYVETAHNEVRTGLGIKNTIPNASGTIFKRPTNLPLLEDESWLSMRVAGDWVFYLHILRGGKIAYSTEGTNFFRRYEGSAAESTYRKEIFYRELGISSQTVQALYNVPLSVLERCEEGSKRLYDHYVGNSNEEFLRWYDKDAILQARANRKPNVMVSTIGFYPGGAEILPIRLANEFKRQGLSVFLLSAGLTLREEGIRNMLRTDVPLVETSEVDAVKTIIRDFGVEALNTHQWHIQRYPLHVPDVFSELGAHVASLHGMIEHEDAFGVTEEQLRTADNSVSTWVYTAEKNLVPFSNFSLYDKPSDRFVKVPNGLQPPKVVAIPRVQLGIPEDAFVLCCVSRAIPDKGWDETIEAVERARVISGRDIRLILVGNGPVYDGYCQAGVPEFVYLAGFSDNAVGHYAAADMGIMLTKFKSESFPLTIVDCLFAGKPYIASDVGDIRNMLTIENEVAGEVLCLEDWEIPIEKAAQIIAAFATDKNKHQHALALVKDVSSRYRIDAVAAQYVRLFERDIEAKLMQSVKSVI</sequence>
<dbReference type="GO" id="GO:0008146">
    <property type="term" value="F:sulfotransferase activity"/>
    <property type="evidence" value="ECO:0007669"/>
    <property type="project" value="InterPro"/>
</dbReference>
<dbReference type="Pfam" id="PF14307">
    <property type="entry name" value="Glyco_tran_WbsX"/>
    <property type="match status" value="2"/>
</dbReference>
<dbReference type="GO" id="GO:0016758">
    <property type="term" value="F:hexosyltransferase activity"/>
    <property type="evidence" value="ECO:0007669"/>
    <property type="project" value="UniProtKB-ARBA"/>
</dbReference>
<dbReference type="SUPFAM" id="SSF53448">
    <property type="entry name" value="Nucleotide-diphospho-sugar transferases"/>
    <property type="match status" value="1"/>
</dbReference>
<keyword evidence="1" id="KW-0472">Membrane</keyword>
<dbReference type="Gene3D" id="3.20.20.80">
    <property type="entry name" value="Glycosidases"/>
    <property type="match status" value="1"/>
</dbReference>
<dbReference type="SUPFAM" id="SSF53756">
    <property type="entry name" value="UDP-Glycosyltransferase/glycogen phosphorylase"/>
    <property type="match status" value="1"/>
</dbReference>
<dbReference type="RefSeq" id="WP_123357733.1">
    <property type="nucleotide sequence ID" value="NZ_MOBM01000012.1"/>
</dbReference>
<dbReference type="CDD" id="cd03801">
    <property type="entry name" value="GT4_PimA-like"/>
    <property type="match status" value="1"/>
</dbReference>
<evidence type="ECO:0000313" key="4">
    <source>
        <dbReference type="EMBL" id="RON16510.1"/>
    </source>
</evidence>
<dbReference type="Pfam" id="PF13692">
    <property type="entry name" value="Glyco_trans_1_4"/>
    <property type="match status" value="1"/>
</dbReference>
<dbReference type="InterPro" id="IPR032719">
    <property type="entry name" value="WbsX"/>
</dbReference>
<dbReference type="InterPro" id="IPR005331">
    <property type="entry name" value="Sulfotransferase"/>
</dbReference>
<gene>
    <name evidence="4" type="ORF">BK662_08265</name>
</gene>
<keyword evidence="1" id="KW-0997">Cell inner membrane</keyword>
<reference evidence="4 5" key="1">
    <citation type="submission" date="2016-10" db="EMBL/GenBank/DDBJ databases">
        <title>Comparative genome analysis of multiple Pseudomonas spp. focuses on biocontrol and plant growth promoting traits.</title>
        <authorList>
            <person name="Tao X.-Y."/>
            <person name="Taylor C.G."/>
        </authorList>
    </citation>
    <scope>NUCLEOTIDE SEQUENCE [LARGE SCALE GENOMIC DNA]</scope>
    <source>
        <strain evidence="4 5">36C6</strain>
    </source>
</reference>
<accession>A0A423HTF2</accession>
<dbReference type="EMBL" id="MOBM01000012">
    <property type="protein sequence ID" value="RON16510.1"/>
    <property type="molecule type" value="Genomic_DNA"/>
</dbReference>
<dbReference type="Gene3D" id="3.40.50.2000">
    <property type="entry name" value="Glycogen Phosphorylase B"/>
    <property type="match status" value="2"/>
</dbReference>
<name>A0A423HTF2_9PSED</name>
<evidence type="ECO:0000313" key="5">
    <source>
        <dbReference type="Proteomes" id="UP000284002"/>
    </source>
</evidence>
<evidence type="ECO:0000256" key="2">
    <source>
        <dbReference type="SAM" id="Coils"/>
    </source>
</evidence>
<dbReference type="Gene3D" id="1.10.287.1490">
    <property type="match status" value="1"/>
</dbReference>
<evidence type="ECO:0000256" key="1">
    <source>
        <dbReference type="ARBA" id="ARBA00022519"/>
    </source>
</evidence>
<dbReference type="CDD" id="cd00761">
    <property type="entry name" value="Glyco_tranf_GTA_type"/>
    <property type="match status" value="1"/>
</dbReference>
<keyword evidence="2" id="KW-0175">Coiled coil</keyword>
<feature type="domain" description="Glycosyltransferase 2-like" evidence="3">
    <location>
        <begin position="1099"/>
        <end position="1211"/>
    </location>
</feature>
<protein>
    <recommendedName>
        <fullName evidence="3">Glycosyltransferase 2-like domain-containing protein</fullName>
    </recommendedName>
</protein>